<accession>A0A653K5X0</accession>
<dbReference type="AlphaFoldDB" id="A0A653K5X0"/>
<dbReference type="Proteomes" id="UP000430404">
    <property type="component" value="Unassembled WGS sequence"/>
</dbReference>
<evidence type="ECO:0000313" key="2">
    <source>
        <dbReference type="EMBL" id="VXA56071.1"/>
    </source>
</evidence>
<reference evidence="2 3" key="1">
    <citation type="submission" date="2019-10" db="EMBL/GenBank/DDBJ databases">
        <authorList>
            <person name="Karimi E."/>
        </authorList>
    </citation>
    <scope>NUCLEOTIDE SEQUENCE [LARGE SCALE GENOMIC DNA]</scope>
    <source>
        <strain evidence="2">Acinetobacter sp. 8BE</strain>
    </source>
</reference>
<proteinExistence type="predicted"/>
<evidence type="ECO:0000313" key="3">
    <source>
        <dbReference type="Proteomes" id="UP000430404"/>
    </source>
</evidence>
<feature type="region of interest" description="Disordered" evidence="1">
    <location>
        <begin position="53"/>
        <end position="75"/>
    </location>
</feature>
<protein>
    <submittedName>
        <fullName evidence="2">Uncharacterized protein</fullName>
    </submittedName>
</protein>
<evidence type="ECO:0000256" key="1">
    <source>
        <dbReference type="SAM" id="MobiDB-lite"/>
    </source>
</evidence>
<sequence>MRRKEEVKNRNSTHGGLLYVIEVLPNHCQLIRVAERKGVDRLDIQTQHTLGCPLPALPQREGDEWVSHRLPPQKE</sequence>
<feature type="compositionally biased region" description="Basic and acidic residues" evidence="1">
    <location>
        <begin position="60"/>
        <end position="75"/>
    </location>
</feature>
<name>A0A653K5X0_9GAMM</name>
<dbReference type="EMBL" id="CABWKZ010000020">
    <property type="protein sequence ID" value="VXA56071.1"/>
    <property type="molecule type" value="Genomic_DNA"/>
</dbReference>
<organism evidence="2 3">
    <name type="scientific">Acinetobacter proteolyticus</name>
    <dbReference type="NCBI Taxonomy" id="1776741"/>
    <lineage>
        <taxon>Bacteria</taxon>
        <taxon>Pseudomonadati</taxon>
        <taxon>Pseudomonadota</taxon>
        <taxon>Gammaproteobacteria</taxon>
        <taxon>Moraxellales</taxon>
        <taxon>Moraxellaceae</taxon>
        <taxon>Acinetobacter</taxon>
    </lineage>
</organism>
<gene>
    <name evidence="2" type="ORF">ACI8B_270022</name>
</gene>